<organism evidence="9 10">
    <name type="scientific">Parabacteroides hominis</name>
    <dbReference type="NCBI Taxonomy" id="2763057"/>
    <lineage>
        <taxon>Bacteria</taxon>
        <taxon>Pseudomonadati</taxon>
        <taxon>Bacteroidota</taxon>
        <taxon>Bacteroidia</taxon>
        <taxon>Bacteroidales</taxon>
        <taxon>Tannerellaceae</taxon>
        <taxon>Parabacteroides</taxon>
    </lineage>
</organism>
<gene>
    <name evidence="9" type="ORF">H8S65_13060</name>
</gene>
<comment type="caution">
    <text evidence="9">The sequence shown here is derived from an EMBL/GenBank/DDBJ whole genome shotgun (WGS) entry which is preliminary data.</text>
</comment>
<evidence type="ECO:0000256" key="2">
    <source>
        <dbReference type="ARBA" id="ARBA00022475"/>
    </source>
</evidence>
<evidence type="ECO:0000256" key="4">
    <source>
        <dbReference type="ARBA" id="ARBA00022989"/>
    </source>
</evidence>
<feature type="transmembrane region" description="Helical" evidence="6">
    <location>
        <begin position="422"/>
        <end position="446"/>
    </location>
</feature>
<dbReference type="InterPro" id="IPR003838">
    <property type="entry name" value="ABC3_permease_C"/>
</dbReference>
<dbReference type="InterPro" id="IPR025857">
    <property type="entry name" value="MacB_PCD"/>
</dbReference>
<dbReference type="RefSeq" id="WP_186930393.1">
    <property type="nucleotide sequence ID" value="NZ_JACOOJ010000023.1"/>
</dbReference>
<evidence type="ECO:0000256" key="3">
    <source>
        <dbReference type="ARBA" id="ARBA00022692"/>
    </source>
</evidence>
<keyword evidence="5 6" id="KW-0472">Membrane</keyword>
<feature type="transmembrane region" description="Helical" evidence="6">
    <location>
        <begin position="669"/>
        <end position="692"/>
    </location>
</feature>
<feature type="transmembrane region" description="Helical" evidence="6">
    <location>
        <begin position="377"/>
        <end position="401"/>
    </location>
</feature>
<feature type="domain" description="ABC3 transporter permease C-terminal" evidence="7">
    <location>
        <begin position="673"/>
        <end position="786"/>
    </location>
</feature>
<protein>
    <submittedName>
        <fullName evidence="9">ABC transporter permease</fullName>
    </submittedName>
</protein>
<keyword evidence="3 6" id="KW-0812">Transmembrane</keyword>
<dbReference type="Pfam" id="PF02687">
    <property type="entry name" value="FtsX"/>
    <property type="match status" value="2"/>
</dbReference>
<accession>A0ABR7DQH9</accession>
<evidence type="ECO:0000256" key="6">
    <source>
        <dbReference type="SAM" id="Phobius"/>
    </source>
</evidence>
<dbReference type="Pfam" id="PF12704">
    <property type="entry name" value="MacB_PCD"/>
    <property type="match status" value="1"/>
</dbReference>
<name>A0ABR7DQH9_9BACT</name>
<dbReference type="Proteomes" id="UP000651475">
    <property type="component" value="Unassembled WGS sequence"/>
</dbReference>
<feature type="domain" description="MacB-like periplasmic core" evidence="8">
    <location>
        <begin position="19"/>
        <end position="238"/>
    </location>
</feature>
<dbReference type="InterPro" id="IPR050250">
    <property type="entry name" value="Macrolide_Exporter_MacB"/>
</dbReference>
<evidence type="ECO:0000259" key="8">
    <source>
        <dbReference type="Pfam" id="PF12704"/>
    </source>
</evidence>
<keyword evidence="4 6" id="KW-1133">Transmembrane helix</keyword>
<evidence type="ECO:0000259" key="7">
    <source>
        <dbReference type="Pfam" id="PF02687"/>
    </source>
</evidence>
<dbReference type="EMBL" id="JACOOJ010000023">
    <property type="protein sequence ID" value="MBC5633689.1"/>
    <property type="molecule type" value="Genomic_DNA"/>
</dbReference>
<feature type="transmembrane region" description="Helical" evidence="6">
    <location>
        <begin position="332"/>
        <end position="357"/>
    </location>
</feature>
<evidence type="ECO:0000313" key="9">
    <source>
        <dbReference type="EMBL" id="MBC5633689.1"/>
    </source>
</evidence>
<feature type="transmembrane region" description="Helical" evidence="6">
    <location>
        <begin position="754"/>
        <end position="776"/>
    </location>
</feature>
<proteinExistence type="predicted"/>
<evidence type="ECO:0000313" key="10">
    <source>
        <dbReference type="Proteomes" id="UP000651475"/>
    </source>
</evidence>
<feature type="domain" description="ABC3 transporter permease C-terminal" evidence="7">
    <location>
        <begin position="289"/>
        <end position="405"/>
    </location>
</feature>
<feature type="transmembrane region" description="Helical" evidence="6">
    <location>
        <begin position="21"/>
        <end position="42"/>
    </location>
</feature>
<comment type="subcellular location">
    <subcellularLocation>
        <location evidence="1">Cell membrane</location>
        <topology evidence="1">Multi-pass membrane protein</topology>
    </subcellularLocation>
</comment>
<reference evidence="9 10" key="1">
    <citation type="submission" date="2020-08" db="EMBL/GenBank/DDBJ databases">
        <title>Genome public.</title>
        <authorList>
            <person name="Liu C."/>
            <person name="Sun Q."/>
        </authorList>
    </citation>
    <scope>NUCLEOTIDE SEQUENCE [LARGE SCALE GENOMIC DNA]</scope>
    <source>
        <strain evidence="9 10">NSJ-79</strain>
    </source>
</reference>
<sequence length="794" mass="89309">MKTILRNFLSALRRFRLATTLNVVGLSVSFAAFIIIMMQVRYERTFDSCHPNISRIYRVEVDVKDYKGLIIHSRPFIDAVIASSPLIERATLYCPYTGDYYFTIMQGQDKVGFKESFITCYPEITDMFRFEMLEGRADCLKDGENVLIPESMARKFFGHDPAVGKRLNMEESMWGKKANGFLVVGGVYKDFPGNTQLNNIIYTALNDDKTKDSWISRNYYCYVMLAPDASPATVAENFSRTFDFSKSHEGDEDVQISLRPFEDIYYLNESQDGNLVKSGNPETTRLLVVIAFLIIVVAAINFTNFSTALTPLRIKSINTQKVLGSPDAVLRLSLLVEAMGIAFLSFLLSLFLIYLLNRPEILAFVKADLTLANNVELLVSVGALSLVVGLIAGLYPAYYITSFPPALVLKGSFGLSPAGRKLRTVLMGFQFVVSIVLIIGAFFIYLQNRYMQHFPLGFDKDRIAVVELNGKMEGESKGLYVNKLKEYPGIEDVAFSQQKLGAQDRYMTWGGSYKDQGVQLDALPVSWNFIDVMGMQRTDGRQLTESDEKGEKMTFIVFDSMRKRYDMKDGDSFIIPWLGEDYPIEIAGSVKDTHFSSLRGNLEGGVLIINYWGSLPVSYIRIKAGADLAEAVSHIRKTVAEIDPAYPVDVQFYDTILDSLYRQEENLSMMVFLFSLLAIIISLVGVFGLVVFESQYRKKEIGIRKVHGSTVGGILEMLSKRYVAIVLICFVLAAPLAWYGVTKWLEGFAYKTPLYLWVFVAALFVVMVITLATVIFQSWKAATANPVESIKNDN</sequence>
<keyword evidence="10" id="KW-1185">Reference proteome</keyword>
<feature type="transmembrane region" description="Helical" evidence="6">
    <location>
        <begin position="286"/>
        <end position="312"/>
    </location>
</feature>
<feature type="transmembrane region" description="Helical" evidence="6">
    <location>
        <begin position="722"/>
        <end position="742"/>
    </location>
</feature>
<keyword evidence="2" id="KW-1003">Cell membrane</keyword>
<evidence type="ECO:0000256" key="1">
    <source>
        <dbReference type="ARBA" id="ARBA00004651"/>
    </source>
</evidence>
<dbReference type="PANTHER" id="PTHR30572:SF18">
    <property type="entry name" value="ABC-TYPE MACROLIDE FAMILY EXPORT SYSTEM PERMEASE COMPONENT 2"/>
    <property type="match status" value="1"/>
</dbReference>
<evidence type="ECO:0000256" key="5">
    <source>
        <dbReference type="ARBA" id="ARBA00023136"/>
    </source>
</evidence>
<dbReference type="PANTHER" id="PTHR30572">
    <property type="entry name" value="MEMBRANE COMPONENT OF TRANSPORTER-RELATED"/>
    <property type="match status" value="1"/>
</dbReference>